<feature type="binding site" evidence="13">
    <location>
        <position position="301"/>
    </location>
    <ligand>
        <name>Zn(2+)</name>
        <dbReference type="ChEBI" id="CHEBI:29105"/>
    </ligand>
</feature>
<dbReference type="GO" id="GO:0070566">
    <property type="term" value="F:adenylyltransferase activity"/>
    <property type="evidence" value="ECO:0007669"/>
    <property type="project" value="InterPro"/>
</dbReference>
<name>A0A9P8TR44_WICPI</name>
<feature type="binding site" evidence="13">
    <location>
        <begin position="179"/>
        <end position="180"/>
    </location>
    <ligand>
        <name>ATP</name>
        <dbReference type="ChEBI" id="CHEBI:30616"/>
    </ligand>
</feature>
<keyword evidence="11 13" id="KW-0511">Multifunctional enzyme</keyword>
<dbReference type="GO" id="GO:0005524">
    <property type="term" value="F:ATP binding"/>
    <property type="evidence" value="ECO:0007669"/>
    <property type="project" value="UniProtKB-KW"/>
</dbReference>
<feature type="binding site" evidence="13">
    <location>
        <position position="221"/>
    </location>
    <ligand>
        <name>Zn(2+)</name>
        <dbReference type="ChEBI" id="CHEBI:29105"/>
    </ligand>
</feature>
<evidence type="ECO:0000256" key="11">
    <source>
        <dbReference type="ARBA" id="ARBA00023268"/>
    </source>
</evidence>
<dbReference type="GO" id="GO:0004792">
    <property type="term" value="F:thiosulfate-cyanide sulfurtransferase activity"/>
    <property type="evidence" value="ECO:0007669"/>
    <property type="project" value="TreeGrafter"/>
</dbReference>
<evidence type="ECO:0000256" key="8">
    <source>
        <dbReference type="ARBA" id="ARBA00022786"/>
    </source>
</evidence>
<dbReference type="Pfam" id="PF00899">
    <property type="entry name" value="ThiF"/>
    <property type="match status" value="1"/>
</dbReference>
<keyword evidence="7 13" id="KW-0547">Nucleotide-binding</keyword>
<dbReference type="SMART" id="SM00450">
    <property type="entry name" value="RHOD"/>
    <property type="match status" value="1"/>
</dbReference>
<keyword evidence="3 13" id="KW-0808">Transferase</keyword>
<feature type="binding site" evidence="13">
    <location>
        <position position="111"/>
    </location>
    <ligand>
        <name>ATP</name>
        <dbReference type="ChEBI" id="CHEBI:30616"/>
    </ligand>
</feature>
<dbReference type="OrthoDB" id="10261062at2759"/>
<dbReference type="Pfam" id="PF00581">
    <property type="entry name" value="Rhodanese"/>
    <property type="match status" value="1"/>
</dbReference>
<dbReference type="Gene3D" id="3.40.50.720">
    <property type="entry name" value="NAD(P)-binding Rossmann-like Domain"/>
    <property type="match status" value="1"/>
</dbReference>
<keyword evidence="6 13" id="KW-0479">Metal-binding</keyword>
<evidence type="ECO:0000256" key="12">
    <source>
        <dbReference type="ARBA" id="ARBA00075323"/>
    </source>
</evidence>
<dbReference type="InterPro" id="IPR001763">
    <property type="entry name" value="Rhodanese-like_dom"/>
</dbReference>
<dbReference type="InterPro" id="IPR045886">
    <property type="entry name" value="ThiF/MoeB/HesA"/>
</dbReference>
<organism evidence="16 17">
    <name type="scientific">Wickerhamomyces pijperi</name>
    <name type="common">Yeast</name>
    <name type="synonym">Pichia pijperi</name>
    <dbReference type="NCBI Taxonomy" id="599730"/>
    <lineage>
        <taxon>Eukaryota</taxon>
        <taxon>Fungi</taxon>
        <taxon>Dikarya</taxon>
        <taxon>Ascomycota</taxon>
        <taxon>Saccharomycotina</taxon>
        <taxon>Saccharomycetes</taxon>
        <taxon>Phaffomycetales</taxon>
        <taxon>Wickerhamomycetaceae</taxon>
        <taxon>Wickerhamomyces</taxon>
    </lineage>
</organism>
<dbReference type="GO" id="GO:0042292">
    <property type="term" value="F:URM1 activating enzyme activity"/>
    <property type="evidence" value="ECO:0007669"/>
    <property type="project" value="TreeGrafter"/>
</dbReference>
<dbReference type="GO" id="GO:0005829">
    <property type="term" value="C:cytosol"/>
    <property type="evidence" value="ECO:0007669"/>
    <property type="project" value="UniProtKB-SubCell"/>
</dbReference>
<evidence type="ECO:0000256" key="14">
    <source>
        <dbReference type="SAM" id="MobiDB-lite"/>
    </source>
</evidence>
<dbReference type="Gene3D" id="3.40.250.10">
    <property type="entry name" value="Rhodanese-like domain"/>
    <property type="match status" value="1"/>
</dbReference>
<keyword evidence="17" id="KW-1185">Reference proteome</keyword>
<comment type="pathway">
    <text evidence="13">tRNA modification; 5-methoxycarbonylmethyl-2-thiouridine-tRNA biosynthesis.</text>
</comment>
<sequence>MSSDITLEQLKERLAALELENTQLKSELSSNSSNTKPAESSNTQTFEPSTSLTLEEYTRYGRQLTVSQFQSIPGQLSLKNSKILVIGAGGLGCPALLYLTGAGVGKIGIVDDDVVDISNVHRQVLHDTTRVGWFKAESAEWYLRRLNPNVDIQTYCYRLDPLNAFDIFQEYDLILDCTDSPHSRYLINDVACLTGKTIVSGSGVRTEGQLSILNFRNSGPCYRCFYPSPPPPNSVTSCKDGGVIGPVIGLVGVMMALEAIKVLTGWYTEETFKPFLGLYSGYDGLSQSWKCFKMRGKKKECIACGDASNEGKLTRELIQSGAIDYEVWCGVINYNVLKESERITAGQYADILGKFKEDGHVLLDVRPKEHFSIVHLPHSTSLPLDKLRRISDKAQLPFDTDKPVYTICRYGNDSQYATRYLNDTFGFDAKDVKGGLYKWSMDVDDKFPTY</sequence>
<accession>A0A9P8TR44</accession>
<dbReference type="SUPFAM" id="SSF69572">
    <property type="entry name" value="Activating enzymes of the ubiquitin-like proteins"/>
    <property type="match status" value="1"/>
</dbReference>
<evidence type="ECO:0000256" key="5">
    <source>
        <dbReference type="ARBA" id="ARBA00022695"/>
    </source>
</evidence>
<comment type="cofactor">
    <cofactor evidence="13">
        <name>Zn(2+)</name>
        <dbReference type="ChEBI" id="CHEBI:29105"/>
    </cofactor>
    <text evidence="13">Binds 1 zinc ion per subunit.</text>
</comment>
<dbReference type="GO" id="GO:0046872">
    <property type="term" value="F:metal ion binding"/>
    <property type="evidence" value="ECO:0007669"/>
    <property type="project" value="UniProtKB-KW"/>
</dbReference>
<dbReference type="GO" id="GO:0002143">
    <property type="term" value="P:tRNA wobble position uridine thiolation"/>
    <property type="evidence" value="ECO:0007669"/>
    <property type="project" value="InterPro"/>
</dbReference>
<feature type="binding site" evidence="13">
    <location>
        <position position="90"/>
    </location>
    <ligand>
        <name>ATP</name>
        <dbReference type="ChEBI" id="CHEBI:30616"/>
    </ligand>
</feature>
<feature type="active site" description="Cysteine persulfide intermediate; for sulfurtransferase activity" evidence="13">
    <location>
        <position position="408"/>
    </location>
</feature>
<dbReference type="InterPro" id="IPR036873">
    <property type="entry name" value="Rhodanese-like_dom_sf"/>
</dbReference>
<feature type="active site" description="Glycyl thioester intermediate; for adenylyltransferase activity" evidence="13">
    <location>
        <position position="238"/>
    </location>
</feature>
<keyword evidence="4 13" id="KW-0819">tRNA processing</keyword>
<dbReference type="FunFam" id="3.40.250.10:FF:000014">
    <property type="entry name" value="Adenylyltransferase and sulfurtransferase MOCS3"/>
    <property type="match status" value="1"/>
</dbReference>
<dbReference type="AlphaFoldDB" id="A0A9P8TR44"/>
<keyword evidence="9 13" id="KW-0862">Zinc</keyword>
<dbReference type="PROSITE" id="PS50206">
    <property type="entry name" value="RHODANESE_3"/>
    <property type="match status" value="1"/>
</dbReference>
<protein>
    <recommendedName>
        <fullName evidence="12">Needs CLA4 to survive protein 3</fullName>
    </recommendedName>
</protein>
<evidence type="ECO:0000313" key="17">
    <source>
        <dbReference type="Proteomes" id="UP000774326"/>
    </source>
</evidence>
<evidence type="ECO:0000259" key="15">
    <source>
        <dbReference type="PROSITE" id="PS50206"/>
    </source>
</evidence>
<evidence type="ECO:0000256" key="3">
    <source>
        <dbReference type="ARBA" id="ARBA00022679"/>
    </source>
</evidence>
<feature type="binding site" evidence="13">
    <location>
        <position position="135"/>
    </location>
    <ligand>
        <name>ATP</name>
        <dbReference type="ChEBI" id="CHEBI:30616"/>
    </ligand>
</feature>
<comment type="subcellular location">
    <subcellularLocation>
        <location evidence="1">Cytoplasm</location>
        <location evidence="1">Cytosol</location>
    </subcellularLocation>
</comment>
<proteinExistence type="inferred from homology"/>
<feature type="binding site" evidence="13">
    <location>
        <position position="304"/>
    </location>
    <ligand>
        <name>Zn(2+)</name>
        <dbReference type="ChEBI" id="CHEBI:29105"/>
    </ligand>
</feature>
<evidence type="ECO:0000256" key="1">
    <source>
        <dbReference type="ARBA" id="ARBA00004514"/>
    </source>
</evidence>
<dbReference type="InterPro" id="IPR035985">
    <property type="entry name" value="Ubiquitin-activating_enz"/>
</dbReference>
<keyword evidence="5" id="KW-0548">Nucleotidyltransferase</keyword>
<evidence type="ECO:0000256" key="2">
    <source>
        <dbReference type="ARBA" id="ARBA00022490"/>
    </source>
</evidence>
<evidence type="ECO:0000256" key="9">
    <source>
        <dbReference type="ARBA" id="ARBA00022833"/>
    </source>
</evidence>
<evidence type="ECO:0000256" key="6">
    <source>
        <dbReference type="ARBA" id="ARBA00022723"/>
    </source>
</evidence>
<reference evidence="16" key="2">
    <citation type="submission" date="2021-01" db="EMBL/GenBank/DDBJ databases">
        <authorList>
            <person name="Schikora-Tamarit M.A."/>
        </authorList>
    </citation>
    <scope>NUCLEOTIDE SEQUENCE</scope>
    <source>
        <strain evidence="16">CBS2887</strain>
    </source>
</reference>
<keyword evidence="10 13" id="KW-0067">ATP-binding</keyword>
<dbReference type="GO" id="GO:0032447">
    <property type="term" value="P:protein urmylation"/>
    <property type="evidence" value="ECO:0007669"/>
    <property type="project" value="TreeGrafter"/>
</dbReference>
<dbReference type="PANTHER" id="PTHR10953:SF102">
    <property type="entry name" value="ADENYLYLTRANSFERASE AND SULFURTRANSFERASE MOCS3"/>
    <property type="match status" value="1"/>
</dbReference>
<keyword evidence="8" id="KW-0833">Ubl conjugation pathway</keyword>
<reference evidence="16" key="1">
    <citation type="journal article" date="2021" name="Open Biol.">
        <title>Shared evolutionary footprints suggest mitochondrial oxidative damage underlies multiple complex I losses in fungi.</title>
        <authorList>
            <person name="Schikora-Tamarit M.A."/>
            <person name="Marcet-Houben M."/>
            <person name="Nosek J."/>
            <person name="Gabaldon T."/>
        </authorList>
    </citation>
    <scope>NUCLEOTIDE SEQUENCE</scope>
    <source>
        <strain evidence="16">CBS2887</strain>
    </source>
</reference>
<evidence type="ECO:0000313" key="16">
    <source>
        <dbReference type="EMBL" id="KAH3687561.1"/>
    </source>
</evidence>
<evidence type="ECO:0000256" key="13">
    <source>
        <dbReference type="HAMAP-Rule" id="MF_03049"/>
    </source>
</evidence>
<keyword evidence="2 13" id="KW-0963">Cytoplasm</keyword>
<dbReference type="Proteomes" id="UP000774326">
    <property type="component" value="Unassembled WGS sequence"/>
</dbReference>
<dbReference type="InterPro" id="IPR000594">
    <property type="entry name" value="ThiF_NAD_FAD-bd"/>
</dbReference>
<comment type="caution">
    <text evidence="16">The sequence shown here is derived from an EMBL/GenBank/DDBJ whole genome shotgun (WGS) entry which is preliminary data.</text>
</comment>
<dbReference type="InterPro" id="IPR028885">
    <property type="entry name" value="MOCS3/Uba4"/>
</dbReference>
<dbReference type="CDD" id="cd00757">
    <property type="entry name" value="ThiF_MoeB_HesA_family"/>
    <property type="match status" value="1"/>
</dbReference>
<evidence type="ECO:0000256" key="10">
    <source>
        <dbReference type="ARBA" id="ARBA00022840"/>
    </source>
</evidence>
<dbReference type="EMBL" id="JAEUBG010000740">
    <property type="protein sequence ID" value="KAH3687561.1"/>
    <property type="molecule type" value="Genomic_DNA"/>
</dbReference>
<evidence type="ECO:0000256" key="4">
    <source>
        <dbReference type="ARBA" id="ARBA00022694"/>
    </source>
</evidence>
<feature type="region of interest" description="Disordered" evidence="14">
    <location>
        <begin position="24"/>
        <end position="48"/>
    </location>
</feature>
<feature type="binding site" evidence="13">
    <location>
        <position position="224"/>
    </location>
    <ligand>
        <name>Zn(2+)</name>
        <dbReference type="ChEBI" id="CHEBI:29105"/>
    </ligand>
</feature>
<feature type="domain" description="Rhodanese" evidence="15">
    <location>
        <begin position="356"/>
        <end position="448"/>
    </location>
</feature>
<dbReference type="HAMAP" id="MF_03049">
    <property type="entry name" value="MOCS3_Uba4"/>
    <property type="match status" value="1"/>
</dbReference>
<evidence type="ECO:0000256" key="7">
    <source>
        <dbReference type="ARBA" id="ARBA00022741"/>
    </source>
</evidence>
<gene>
    <name evidence="13" type="primary">UBA4</name>
    <name evidence="16" type="ORF">WICPIJ_001462</name>
</gene>
<comment type="caution">
    <text evidence="13">Lacks conserved residue(s) required for the propagation of feature annotation.</text>
</comment>
<comment type="similarity">
    <text evidence="13">In the N-terminal section; belongs to the HesA/MoeB/ThiF family. UBA4 subfamily.</text>
</comment>
<dbReference type="FunFam" id="3.40.50.720:FF:000033">
    <property type="entry name" value="Adenylyltransferase and sulfurtransferase MOCS3"/>
    <property type="match status" value="1"/>
</dbReference>
<dbReference type="PANTHER" id="PTHR10953">
    <property type="entry name" value="UBIQUITIN-ACTIVATING ENZYME E1"/>
    <property type="match status" value="1"/>
</dbReference>